<accession>A0A165GX30</accession>
<keyword evidence="3" id="KW-1185">Reference proteome</keyword>
<dbReference type="InParanoid" id="A0A165GX30"/>
<dbReference type="AlphaFoldDB" id="A0A165GX30"/>
<organism evidence="2 3">
    <name type="scientific">Exidia glandulosa HHB12029</name>
    <dbReference type="NCBI Taxonomy" id="1314781"/>
    <lineage>
        <taxon>Eukaryota</taxon>
        <taxon>Fungi</taxon>
        <taxon>Dikarya</taxon>
        <taxon>Basidiomycota</taxon>
        <taxon>Agaricomycotina</taxon>
        <taxon>Agaricomycetes</taxon>
        <taxon>Auriculariales</taxon>
        <taxon>Exidiaceae</taxon>
        <taxon>Exidia</taxon>
    </lineage>
</organism>
<feature type="compositionally biased region" description="Basic and acidic residues" evidence="1">
    <location>
        <begin position="155"/>
        <end position="176"/>
    </location>
</feature>
<evidence type="ECO:0000313" key="3">
    <source>
        <dbReference type="Proteomes" id="UP000077266"/>
    </source>
</evidence>
<sequence>MKRPAPSPSGELREDVISDDDLEIIDVPPHDRDTRSRRPGTPKPHVGHVQGMVTHINALTEVPTHDFSKPAVKAPVKGRMKGKNDAVANANGLPVHLLEGNKADSMSLRRSSASGASSSSFSIPIIADSNDGYSMRWGSAIQSHITNKAVDLEKEEEKKRAKRTEKFGAVEKEPPRVRRASLHPSANGRAIPNNSNLNPKHGPIPLTTVCFGDTEPTLEDNEQFVLIVSHDEKTIRVLALGGAGDGRVMLSVGVHEMARLEVRFRWLPKFICVDSDAVRERDRMQQA</sequence>
<feature type="region of interest" description="Disordered" evidence="1">
    <location>
        <begin position="155"/>
        <end position="202"/>
    </location>
</feature>
<evidence type="ECO:0000256" key="1">
    <source>
        <dbReference type="SAM" id="MobiDB-lite"/>
    </source>
</evidence>
<feature type="region of interest" description="Disordered" evidence="1">
    <location>
        <begin position="1"/>
        <end position="48"/>
    </location>
</feature>
<name>A0A165GX30_EXIGL</name>
<dbReference type="EMBL" id="KV426034">
    <property type="protein sequence ID" value="KZV91122.1"/>
    <property type="molecule type" value="Genomic_DNA"/>
</dbReference>
<dbReference type="Proteomes" id="UP000077266">
    <property type="component" value="Unassembled WGS sequence"/>
</dbReference>
<evidence type="ECO:0000313" key="2">
    <source>
        <dbReference type="EMBL" id="KZV91122.1"/>
    </source>
</evidence>
<reference evidence="2 3" key="1">
    <citation type="journal article" date="2016" name="Mol. Biol. Evol.">
        <title>Comparative Genomics of Early-Diverging Mushroom-Forming Fungi Provides Insights into the Origins of Lignocellulose Decay Capabilities.</title>
        <authorList>
            <person name="Nagy L.G."/>
            <person name="Riley R."/>
            <person name="Tritt A."/>
            <person name="Adam C."/>
            <person name="Daum C."/>
            <person name="Floudas D."/>
            <person name="Sun H."/>
            <person name="Yadav J.S."/>
            <person name="Pangilinan J."/>
            <person name="Larsson K.H."/>
            <person name="Matsuura K."/>
            <person name="Barry K."/>
            <person name="Labutti K."/>
            <person name="Kuo R."/>
            <person name="Ohm R.A."/>
            <person name="Bhattacharya S.S."/>
            <person name="Shirouzu T."/>
            <person name="Yoshinaga Y."/>
            <person name="Martin F.M."/>
            <person name="Grigoriev I.V."/>
            <person name="Hibbett D.S."/>
        </authorList>
    </citation>
    <scope>NUCLEOTIDE SEQUENCE [LARGE SCALE GENOMIC DNA]</scope>
    <source>
        <strain evidence="2 3">HHB12029</strain>
    </source>
</reference>
<protein>
    <submittedName>
        <fullName evidence="2">Uncharacterized protein</fullName>
    </submittedName>
</protein>
<proteinExistence type="predicted"/>
<gene>
    <name evidence="2" type="ORF">EXIGLDRAFT_103460</name>
</gene>